<reference evidence="3" key="1">
    <citation type="submission" date="2012-12" db="EMBL/GenBank/DDBJ databases">
        <authorList>
            <person name="Hellsten U."/>
            <person name="Grimwood J."/>
            <person name="Chapman J.A."/>
            <person name="Shapiro H."/>
            <person name="Aerts A."/>
            <person name="Otillar R.P."/>
            <person name="Terry A.Y."/>
            <person name="Boore J.L."/>
            <person name="Simakov O."/>
            <person name="Marletaz F."/>
            <person name="Cho S.-J."/>
            <person name="Edsinger-Gonzales E."/>
            <person name="Havlak P."/>
            <person name="Kuo D.-H."/>
            <person name="Larsson T."/>
            <person name="Lv J."/>
            <person name="Arendt D."/>
            <person name="Savage R."/>
            <person name="Osoegawa K."/>
            <person name="de Jong P."/>
            <person name="Lindberg D.R."/>
            <person name="Seaver E.C."/>
            <person name="Weisblat D.A."/>
            <person name="Putnam N.H."/>
            <person name="Grigoriev I.V."/>
            <person name="Rokhsar D.S."/>
        </authorList>
    </citation>
    <scope>NUCLEOTIDE SEQUENCE</scope>
</reference>
<dbReference type="AlphaFoldDB" id="T1ESV4"/>
<sequence length="876" mass="99244">MGISQYIEGHLIIRNLFKSIQFSRVVFVNTSVPNSICWTKTSNIHYLGLENKPHNDVESCLKECSDTSQCTMVDYDIGTNPPCWIQTFSAAPDYNLLVWHGTNDNYILNRNCLASPPAMEEVEEYIPHSACWSKRHLIHYPGLTNSPHSDRQSCLDYCYNTPQCHIVDFDIATNPPCWAQLSAGPVYTETLRYHPTNDNYILDRICLVSLPPPPPPLPPQPADNPICWTKTRFIHYPGLTNSQFTDSSSCLNYCLSLEQCNIVDFDVATTPPCWVQTNAGPVQTETLRPHSTNHNYILNRICLESPPTIEPAEADLPESACWSKRHLIHYPGLTNMPYADRISCLKHCLSLEHCHIVDYDVATNPPCWVQTFVGPVLTETLRPHQTNDNYILNRRCLPDAWTVPTLPPPPHVALSSVNHLCWTKTHLMHYLGLTQSPFSDVNSCLEHCLNLEVCSLVDFDVATNPPCWVQTFPASFDTLYPHSTNDNYILNRLCIPAPPVAAAPVEADIPASTCWSKSHLIHYPGLTQAPFTDRNLCIGYCLQMEQCHIVDFDVAVKPSCFVQTVPGPVLTETLREHPSNDNYILDRMCLTSLPQSPNVPTPAPPPDNLEETVSPNFPDFPCWMKRLKSSYPFLVPAPFYNLDSCLRYCISLEDCYVVDYDYKTDPPCLVQSIPGPINENIITIHQSRTNYILDKRCLEPNLVPYSVELCWAWREKYHYEGLKNVPYNNLPSCLNYCASYESCFMVDYDPKVTPPCFVWEDQSPFNASKFENHDTASNFLLDRECLSYFNYSEFFNSELCWTETANSEYLGLQQTRGTTQDSCLNTCADSATCNVADFNPSDNPPCWIQTDGSAVDLNNLKPKDSVTNFVLDKTCE</sequence>
<dbReference type="EMBL" id="KB097143">
    <property type="protein sequence ID" value="ESN99092.1"/>
    <property type="molecule type" value="Genomic_DNA"/>
</dbReference>
<evidence type="ECO:0008006" key="4">
    <source>
        <dbReference type="Google" id="ProtNLM"/>
    </source>
</evidence>
<dbReference type="Gene3D" id="3.50.4.10">
    <property type="entry name" value="Hepatocyte Growth Factor"/>
    <property type="match status" value="9"/>
</dbReference>
<dbReference type="KEGG" id="hro:HELRODRAFT_162580"/>
<reference evidence="1 3" key="2">
    <citation type="journal article" date="2013" name="Nature">
        <title>Insights into bilaterian evolution from three spiralian genomes.</title>
        <authorList>
            <person name="Simakov O."/>
            <person name="Marletaz F."/>
            <person name="Cho S.J."/>
            <person name="Edsinger-Gonzales E."/>
            <person name="Havlak P."/>
            <person name="Hellsten U."/>
            <person name="Kuo D.H."/>
            <person name="Larsson T."/>
            <person name="Lv J."/>
            <person name="Arendt D."/>
            <person name="Savage R."/>
            <person name="Osoegawa K."/>
            <person name="de Jong P."/>
            <person name="Grimwood J."/>
            <person name="Chapman J.A."/>
            <person name="Shapiro H."/>
            <person name="Aerts A."/>
            <person name="Otillar R.P."/>
            <person name="Terry A.Y."/>
            <person name="Boore J.L."/>
            <person name="Grigoriev I.V."/>
            <person name="Lindberg D.R."/>
            <person name="Seaver E.C."/>
            <person name="Weisblat D.A."/>
            <person name="Putnam N.H."/>
            <person name="Rokhsar D.S."/>
        </authorList>
    </citation>
    <scope>NUCLEOTIDE SEQUENCE</scope>
</reference>
<proteinExistence type="predicted"/>
<gene>
    <name evidence="2" type="primary">20199654</name>
    <name evidence="1" type="ORF">HELRODRAFT_162580</name>
</gene>
<evidence type="ECO:0000313" key="2">
    <source>
        <dbReference type="EnsemblMetazoa" id="HelroP162580"/>
    </source>
</evidence>
<dbReference type="GeneID" id="20199654"/>
<dbReference type="RefSeq" id="XP_009022993.1">
    <property type="nucleotide sequence ID" value="XM_009024745.1"/>
</dbReference>
<evidence type="ECO:0000313" key="1">
    <source>
        <dbReference type="EMBL" id="ESN99092.1"/>
    </source>
</evidence>
<dbReference type="OMA" id="ITHSSTC"/>
<dbReference type="CTD" id="20199654"/>
<dbReference type="Proteomes" id="UP000015101">
    <property type="component" value="Unassembled WGS sequence"/>
</dbReference>
<reference evidence="2" key="3">
    <citation type="submission" date="2015-06" db="UniProtKB">
        <authorList>
            <consortium name="EnsemblMetazoa"/>
        </authorList>
    </citation>
    <scope>IDENTIFICATION</scope>
</reference>
<name>T1ESV4_HELRO</name>
<organism evidence="2 3">
    <name type="scientific">Helobdella robusta</name>
    <name type="common">Californian leech</name>
    <dbReference type="NCBI Taxonomy" id="6412"/>
    <lineage>
        <taxon>Eukaryota</taxon>
        <taxon>Metazoa</taxon>
        <taxon>Spiralia</taxon>
        <taxon>Lophotrochozoa</taxon>
        <taxon>Annelida</taxon>
        <taxon>Clitellata</taxon>
        <taxon>Hirudinea</taxon>
        <taxon>Rhynchobdellida</taxon>
        <taxon>Glossiphoniidae</taxon>
        <taxon>Helobdella</taxon>
    </lineage>
</organism>
<dbReference type="EnsemblMetazoa" id="HelroT162580">
    <property type="protein sequence ID" value="HelroP162580"/>
    <property type="gene ID" value="HelroG162580"/>
</dbReference>
<evidence type="ECO:0000313" key="3">
    <source>
        <dbReference type="Proteomes" id="UP000015101"/>
    </source>
</evidence>
<protein>
    <recommendedName>
        <fullName evidence="4">Apple domain-containing protein</fullName>
    </recommendedName>
</protein>
<dbReference type="InParanoid" id="T1ESV4"/>
<keyword evidence="3" id="KW-1185">Reference proteome</keyword>
<accession>T1ESV4</accession>
<dbReference type="HOGENOM" id="CLU_328259_0_0_1"/>
<dbReference type="EMBL" id="AMQM01001114">
    <property type="status" value="NOT_ANNOTATED_CDS"/>
    <property type="molecule type" value="Genomic_DNA"/>
</dbReference>